<name>A0A8B9RWK7_9AVES</name>
<evidence type="ECO:0000256" key="1">
    <source>
        <dbReference type="SAM" id="MobiDB-lite"/>
    </source>
</evidence>
<organism evidence="2 3">
    <name type="scientific">Accipiter nisus</name>
    <name type="common">Eurasian sparrowhawk</name>
    <dbReference type="NCBI Taxonomy" id="211598"/>
    <lineage>
        <taxon>Eukaryota</taxon>
        <taxon>Metazoa</taxon>
        <taxon>Chordata</taxon>
        <taxon>Craniata</taxon>
        <taxon>Vertebrata</taxon>
        <taxon>Euteleostomi</taxon>
        <taxon>Archelosauria</taxon>
        <taxon>Archosauria</taxon>
        <taxon>Dinosauria</taxon>
        <taxon>Saurischia</taxon>
        <taxon>Theropoda</taxon>
        <taxon>Coelurosauria</taxon>
        <taxon>Aves</taxon>
        <taxon>Neognathae</taxon>
        <taxon>Neoaves</taxon>
        <taxon>Telluraves</taxon>
        <taxon>Accipitrimorphae</taxon>
        <taxon>Accipitriformes</taxon>
        <taxon>Accipitridae</taxon>
        <taxon>Accipitrinae</taxon>
        <taxon>Accipiter</taxon>
    </lineage>
</organism>
<keyword evidence="3" id="KW-1185">Reference proteome</keyword>
<feature type="compositionally biased region" description="Gly residues" evidence="1">
    <location>
        <begin position="67"/>
        <end position="78"/>
    </location>
</feature>
<reference evidence="2" key="2">
    <citation type="submission" date="2025-09" db="UniProtKB">
        <authorList>
            <consortium name="Ensembl"/>
        </authorList>
    </citation>
    <scope>IDENTIFICATION</scope>
</reference>
<dbReference type="Ensembl" id="ENSANIT00000016537.1">
    <property type="protein sequence ID" value="ENSANIP00000015986.1"/>
    <property type="gene ID" value="ENSANIG00000010881.1"/>
</dbReference>
<accession>A0A8B9RWK7</accession>
<dbReference type="AlphaFoldDB" id="A0A8B9RWK7"/>
<sequence length="136" mass="13672">MPIAHLLELWKGIEVEPMETEVSGCRPPPAAWRSGVRWGIPAASARYRRIGSGTCCPAPGVVWSWGGGGGGGGGGSSGGNRSAGAGAAGTPQSRGWAGLRCVERAGDNGAAVMSGLLRGGDTTLMVGLVEFRLPAV</sequence>
<dbReference type="Proteomes" id="UP000694541">
    <property type="component" value="Unplaced"/>
</dbReference>
<evidence type="ECO:0000313" key="2">
    <source>
        <dbReference type="Ensembl" id="ENSANIP00000015986.1"/>
    </source>
</evidence>
<reference evidence="2" key="1">
    <citation type="submission" date="2025-08" db="UniProtKB">
        <authorList>
            <consortium name="Ensembl"/>
        </authorList>
    </citation>
    <scope>IDENTIFICATION</scope>
</reference>
<proteinExistence type="predicted"/>
<evidence type="ECO:0000313" key="3">
    <source>
        <dbReference type="Proteomes" id="UP000694541"/>
    </source>
</evidence>
<feature type="region of interest" description="Disordered" evidence="1">
    <location>
        <begin position="67"/>
        <end position="94"/>
    </location>
</feature>
<feature type="compositionally biased region" description="Low complexity" evidence="1">
    <location>
        <begin position="79"/>
        <end position="89"/>
    </location>
</feature>
<protein>
    <submittedName>
        <fullName evidence="2">Uncharacterized protein</fullName>
    </submittedName>
</protein>